<dbReference type="InterPro" id="IPR029035">
    <property type="entry name" value="DHS-like_NAD/FAD-binding_dom"/>
</dbReference>
<protein>
    <recommendedName>
        <fullName evidence="3">Deacetylase sirtuin-type domain-containing protein</fullName>
    </recommendedName>
</protein>
<feature type="binding site" evidence="2">
    <location>
        <position position="147"/>
    </location>
    <ligand>
        <name>Zn(2+)</name>
        <dbReference type="ChEBI" id="CHEBI:29105"/>
    </ligand>
</feature>
<gene>
    <name evidence="4" type="ORF">NCTC10125_00710</name>
</gene>
<dbReference type="GO" id="GO:0046872">
    <property type="term" value="F:metal ion binding"/>
    <property type="evidence" value="ECO:0007669"/>
    <property type="project" value="UniProtKB-KW"/>
</dbReference>
<sequence length="289" mass="34143">MPLKTFNQIEESAKKIKEIIKKADAILVGVGSGITDADGNNYYGAKFSHNFQDFIEKYKFIDMLQASLFDFDSWQIYWAFHSRFAKINYLDLKASPSFLNLKKVLENKNYFIITTNSDSFFEKSDFPSEKIFYIQGKYNLMQCSKMCKNILYKNDNLLLKMAKSQKNMKVDFKLLPRCPECDAFLEINKRIAFKGMVEDKNFHIQKKKYNDFIEKNKEKNIIFLEIGVGFTTPQLIKFPFQEMTKKFKNATYLVLNQKRYRKNKEIAEKSHFFYEDIKILLEKIAQKGT</sequence>
<comment type="caution">
    <text evidence="2">Lacks conserved residue(s) required for the propagation of feature annotation.</text>
</comment>
<dbReference type="EMBL" id="LR214971">
    <property type="protein sequence ID" value="VEU62604.1"/>
    <property type="molecule type" value="Genomic_DNA"/>
</dbReference>
<feature type="binding site" evidence="2">
    <location>
        <position position="178"/>
    </location>
    <ligand>
        <name>Zn(2+)</name>
        <dbReference type="ChEBI" id="CHEBI:29105"/>
    </ligand>
</feature>
<dbReference type="InterPro" id="IPR026590">
    <property type="entry name" value="Ssirtuin_cat_dom"/>
</dbReference>
<keyword evidence="1" id="KW-0520">NAD</keyword>
<feature type="binding site" evidence="2">
    <location>
        <position position="143"/>
    </location>
    <ligand>
        <name>Zn(2+)</name>
        <dbReference type="ChEBI" id="CHEBI:29105"/>
    </ligand>
</feature>
<dbReference type="SUPFAM" id="SSF52467">
    <property type="entry name" value="DHS-like NAD/FAD-binding domain"/>
    <property type="match status" value="1"/>
</dbReference>
<evidence type="ECO:0000256" key="2">
    <source>
        <dbReference type="PROSITE-ProRule" id="PRU00236"/>
    </source>
</evidence>
<name>A0AAJ5TCH1_9BACT</name>
<feature type="binding site" evidence="2">
    <location>
        <position position="181"/>
    </location>
    <ligand>
        <name>Zn(2+)</name>
        <dbReference type="ChEBI" id="CHEBI:29105"/>
    </ligand>
</feature>
<reference evidence="4 5" key="1">
    <citation type="submission" date="2019-01" db="EMBL/GenBank/DDBJ databases">
        <authorList>
            <consortium name="Pathogen Informatics"/>
        </authorList>
    </citation>
    <scope>NUCLEOTIDE SEQUENCE [LARGE SCALE GENOMIC DNA]</scope>
    <source>
        <strain evidence="4 5">NCTC10125</strain>
    </source>
</reference>
<dbReference type="Gene3D" id="3.40.50.1220">
    <property type="entry name" value="TPP-binding domain"/>
    <property type="match status" value="1"/>
</dbReference>
<accession>A0AAJ5TCH1</accession>
<proteinExistence type="predicted"/>
<evidence type="ECO:0000313" key="4">
    <source>
        <dbReference type="EMBL" id="VEU62604.1"/>
    </source>
</evidence>
<dbReference type="PROSITE" id="PS50305">
    <property type="entry name" value="SIRTUIN"/>
    <property type="match status" value="1"/>
</dbReference>
<evidence type="ECO:0000256" key="1">
    <source>
        <dbReference type="ARBA" id="ARBA00023027"/>
    </source>
</evidence>
<keyword evidence="2" id="KW-0479">Metal-binding</keyword>
<dbReference type="AlphaFoldDB" id="A0AAJ5TCH1"/>
<keyword evidence="2" id="KW-0862">Zinc</keyword>
<dbReference type="Proteomes" id="UP000289629">
    <property type="component" value="Chromosome"/>
</dbReference>
<evidence type="ECO:0000259" key="3">
    <source>
        <dbReference type="PROSITE" id="PS50305"/>
    </source>
</evidence>
<dbReference type="RefSeq" id="WP_044635668.1">
    <property type="nucleotide sequence ID" value="NZ_CP007229.1"/>
</dbReference>
<organism evidence="4 5">
    <name type="scientific">Mesomycoplasma dispar</name>
    <dbReference type="NCBI Taxonomy" id="86660"/>
    <lineage>
        <taxon>Bacteria</taxon>
        <taxon>Bacillati</taxon>
        <taxon>Mycoplasmatota</taxon>
        <taxon>Mycoplasmoidales</taxon>
        <taxon>Metamycoplasmataceae</taxon>
        <taxon>Mesomycoplasma</taxon>
    </lineage>
</organism>
<feature type="domain" description="Deacetylase sirtuin-type" evidence="3">
    <location>
        <begin position="2"/>
        <end position="289"/>
    </location>
</feature>
<evidence type="ECO:0000313" key="5">
    <source>
        <dbReference type="Proteomes" id="UP000289629"/>
    </source>
</evidence>